<accession>A0A7X0G1G3</accession>
<protein>
    <submittedName>
        <fullName evidence="2">Uncharacterized protein</fullName>
    </submittedName>
</protein>
<dbReference type="Proteomes" id="UP000546324">
    <property type="component" value="Unassembled WGS sequence"/>
</dbReference>
<evidence type="ECO:0000256" key="1">
    <source>
        <dbReference type="SAM" id="MobiDB-lite"/>
    </source>
</evidence>
<feature type="region of interest" description="Disordered" evidence="1">
    <location>
        <begin position="1"/>
        <end position="58"/>
    </location>
</feature>
<evidence type="ECO:0000313" key="2">
    <source>
        <dbReference type="EMBL" id="MBB6397027.1"/>
    </source>
</evidence>
<dbReference type="RefSeq" id="WP_185027079.1">
    <property type="nucleotide sequence ID" value="NZ_JACHMQ010000001.1"/>
</dbReference>
<gene>
    <name evidence="2" type="ORF">BKA00_003941</name>
</gene>
<keyword evidence="3" id="KW-1185">Reference proteome</keyword>
<name>A0A7X0G1G3_9ACTN</name>
<sequence length="78" mass="8120">MSKKNRVNTPHTNSGNDPDGRTFSVVPHSPSSGSSTSGRGSGKSSKSDTSSTLHPLVQEQIDKTQAQIDAAANVIRNG</sequence>
<feature type="compositionally biased region" description="Low complexity" evidence="1">
    <location>
        <begin position="29"/>
        <end position="52"/>
    </location>
</feature>
<comment type="caution">
    <text evidence="2">The sequence shown here is derived from an EMBL/GenBank/DDBJ whole genome shotgun (WGS) entry which is preliminary data.</text>
</comment>
<evidence type="ECO:0000313" key="3">
    <source>
        <dbReference type="Proteomes" id="UP000546324"/>
    </source>
</evidence>
<reference evidence="2 3" key="1">
    <citation type="submission" date="2020-08" db="EMBL/GenBank/DDBJ databases">
        <title>Sequencing the genomes of 1000 actinobacteria strains.</title>
        <authorList>
            <person name="Klenk H.-P."/>
        </authorList>
    </citation>
    <scope>NUCLEOTIDE SEQUENCE [LARGE SCALE GENOMIC DNA]</scope>
    <source>
        <strain evidence="2 3">DSM 43675</strain>
    </source>
</reference>
<dbReference type="AlphaFoldDB" id="A0A7X0G1G3"/>
<feature type="compositionally biased region" description="Polar residues" evidence="1">
    <location>
        <begin position="7"/>
        <end position="16"/>
    </location>
</feature>
<proteinExistence type="predicted"/>
<organism evidence="2 3">
    <name type="scientific">Actinomadura coerulea</name>
    <dbReference type="NCBI Taxonomy" id="46159"/>
    <lineage>
        <taxon>Bacteria</taxon>
        <taxon>Bacillati</taxon>
        <taxon>Actinomycetota</taxon>
        <taxon>Actinomycetes</taxon>
        <taxon>Streptosporangiales</taxon>
        <taxon>Thermomonosporaceae</taxon>
        <taxon>Actinomadura</taxon>
    </lineage>
</organism>
<dbReference type="EMBL" id="JACHMQ010000001">
    <property type="protein sequence ID" value="MBB6397027.1"/>
    <property type="molecule type" value="Genomic_DNA"/>
</dbReference>